<dbReference type="AlphaFoldDB" id="A0A5J5EQ81"/>
<reference evidence="8 9" key="1">
    <citation type="submission" date="2019-09" db="EMBL/GenBank/DDBJ databases">
        <title>Draft genome of the ectomycorrhizal ascomycete Sphaerosporella brunnea.</title>
        <authorList>
            <consortium name="DOE Joint Genome Institute"/>
            <person name="Benucci G.M."/>
            <person name="Marozzi G."/>
            <person name="Antonielli L."/>
            <person name="Sanchez S."/>
            <person name="Marco P."/>
            <person name="Wang X."/>
            <person name="Falini L.B."/>
            <person name="Barry K."/>
            <person name="Haridas S."/>
            <person name="Lipzen A."/>
            <person name="Labutti K."/>
            <person name="Grigoriev I.V."/>
            <person name="Murat C."/>
            <person name="Martin F."/>
            <person name="Albertini E."/>
            <person name="Donnini D."/>
            <person name="Bonito G."/>
        </authorList>
    </citation>
    <scope>NUCLEOTIDE SEQUENCE [LARGE SCALE GENOMIC DNA]</scope>
    <source>
        <strain evidence="8 9">Sb_GMNB300</strain>
    </source>
</reference>
<feature type="compositionally biased region" description="Polar residues" evidence="6">
    <location>
        <begin position="898"/>
        <end position="932"/>
    </location>
</feature>
<comment type="caution">
    <text evidence="8">The sequence shown here is derived from an EMBL/GenBank/DDBJ whole genome shotgun (WGS) entry which is preliminary data.</text>
</comment>
<feature type="compositionally biased region" description="Low complexity" evidence="6">
    <location>
        <begin position="571"/>
        <end position="580"/>
    </location>
</feature>
<evidence type="ECO:0000256" key="3">
    <source>
        <dbReference type="ARBA" id="ARBA00022454"/>
    </source>
</evidence>
<evidence type="ECO:0000256" key="2">
    <source>
        <dbReference type="ARBA" id="ARBA00004574"/>
    </source>
</evidence>
<keyword evidence="3" id="KW-0158">Chromosome</keyword>
<feature type="region of interest" description="Disordered" evidence="6">
    <location>
        <begin position="1015"/>
        <end position="1155"/>
    </location>
</feature>
<dbReference type="OrthoDB" id="10684315at2759"/>
<feature type="region of interest" description="Disordered" evidence="6">
    <location>
        <begin position="863"/>
        <end position="940"/>
    </location>
</feature>
<dbReference type="EMBL" id="VXIS01000171">
    <property type="protein sequence ID" value="KAA8899184.1"/>
    <property type="molecule type" value="Genomic_DNA"/>
</dbReference>
<evidence type="ECO:0000256" key="5">
    <source>
        <dbReference type="ARBA" id="ARBA00023242"/>
    </source>
</evidence>
<evidence type="ECO:0000256" key="6">
    <source>
        <dbReference type="SAM" id="MobiDB-lite"/>
    </source>
</evidence>
<evidence type="ECO:0000256" key="4">
    <source>
        <dbReference type="ARBA" id="ARBA00022895"/>
    </source>
</evidence>
<keyword evidence="5" id="KW-0539">Nucleus</keyword>
<comment type="subcellular location">
    <subcellularLocation>
        <location evidence="2">Chromosome</location>
        <location evidence="2">Telomere</location>
    </subcellularLocation>
    <subcellularLocation>
        <location evidence="1">Nucleus</location>
    </subcellularLocation>
</comment>
<evidence type="ECO:0000313" key="8">
    <source>
        <dbReference type="EMBL" id="KAA8899184.1"/>
    </source>
</evidence>
<keyword evidence="9" id="KW-1185">Reference proteome</keyword>
<feature type="compositionally biased region" description="Pro residues" evidence="6">
    <location>
        <begin position="668"/>
        <end position="685"/>
    </location>
</feature>
<feature type="compositionally biased region" description="Acidic residues" evidence="6">
    <location>
        <begin position="735"/>
        <end position="754"/>
    </location>
</feature>
<keyword evidence="4" id="KW-0779">Telomere</keyword>
<feature type="compositionally biased region" description="Basic and acidic residues" evidence="6">
    <location>
        <begin position="634"/>
        <end position="648"/>
    </location>
</feature>
<feature type="domain" description="Shelterin complex subunit TPP1/Est3" evidence="7">
    <location>
        <begin position="6"/>
        <end position="108"/>
    </location>
</feature>
<feature type="compositionally biased region" description="Polar residues" evidence="6">
    <location>
        <begin position="614"/>
        <end position="631"/>
    </location>
</feature>
<feature type="compositionally biased region" description="Basic residues" evidence="6">
    <location>
        <begin position="649"/>
        <end position="661"/>
    </location>
</feature>
<dbReference type="Proteomes" id="UP000326924">
    <property type="component" value="Unassembled WGS sequence"/>
</dbReference>
<feature type="compositionally biased region" description="Polar residues" evidence="6">
    <location>
        <begin position="201"/>
        <end position="220"/>
    </location>
</feature>
<accession>A0A5J5EQ81</accession>
<gene>
    <name evidence="8" type="ORF">FN846DRAFT_892534</name>
</gene>
<feature type="compositionally biased region" description="Polar residues" evidence="6">
    <location>
        <begin position="541"/>
        <end position="553"/>
    </location>
</feature>
<name>A0A5J5EQ81_9PEZI</name>
<dbReference type="InParanoid" id="A0A5J5EQ81"/>
<feature type="compositionally biased region" description="Polar residues" evidence="6">
    <location>
        <begin position="455"/>
        <end position="473"/>
    </location>
</feature>
<feature type="compositionally biased region" description="Basic and acidic residues" evidence="6">
    <location>
        <begin position="1121"/>
        <end position="1142"/>
    </location>
</feature>
<feature type="region of interest" description="Disordered" evidence="6">
    <location>
        <begin position="397"/>
        <end position="775"/>
    </location>
</feature>
<dbReference type="GO" id="GO:0005697">
    <property type="term" value="C:telomerase holoenzyme complex"/>
    <property type="evidence" value="ECO:0007669"/>
    <property type="project" value="InterPro"/>
</dbReference>
<dbReference type="GO" id="GO:0007004">
    <property type="term" value="P:telomere maintenance via telomerase"/>
    <property type="evidence" value="ECO:0007669"/>
    <property type="project" value="InterPro"/>
</dbReference>
<dbReference type="GO" id="GO:0000781">
    <property type="term" value="C:chromosome, telomeric region"/>
    <property type="evidence" value="ECO:0007669"/>
    <property type="project" value="UniProtKB-SubCell"/>
</dbReference>
<protein>
    <recommendedName>
        <fullName evidence="7">Shelterin complex subunit TPP1/Est3 domain-containing protein</fullName>
    </recommendedName>
</protein>
<feature type="compositionally biased region" description="Low complexity" evidence="6">
    <location>
        <begin position="1015"/>
        <end position="1025"/>
    </location>
</feature>
<feature type="region of interest" description="Disordered" evidence="6">
    <location>
        <begin position="957"/>
        <end position="991"/>
    </location>
</feature>
<feature type="region of interest" description="Disordered" evidence="6">
    <location>
        <begin position="201"/>
        <end position="284"/>
    </location>
</feature>
<evidence type="ECO:0000259" key="7">
    <source>
        <dbReference type="Pfam" id="PF10341"/>
    </source>
</evidence>
<evidence type="ECO:0000256" key="1">
    <source>
        <dbReference type="ARBA" id="ARBA00004123"/>
    </source>
</evidence>
<dbReference type="Pfam" id="PF10341">
    <property type="entry name" value="TPP1"/>
    <property type="match status" value="1"/>
</dbReference>
<evidence type="ECO:0000313" key="9">
    <source>
        <dbReference type="Proteomes" id="UP000326924"/>
    </source>
</evidence>
<dbReference type="GO" id="GO:0042162">
    <property type="term" value="F:telomeric DNA binding"/>
    <property type="evidence" value="ECO:0007669"/>
    <property type="project" value="InterPro"/>
</dbReference>
<organism evidence="8 9">
    <name type="scientific">Sphaerosporella brunnea</name>
    <dbReference type="NCBI Taxonomy" id="1250544"/>
    <lineage>
        <taxon>Eukaryota</taxon>
        <taxon>Fungi</taxon>
        <taxon>Dikarya</taxon>
        <taxon>Ascomycota</taxon>
        <taxon>Pezizomycotina</taxon>
        <taxon>Pezizomycetes</taxon>
        <taxon>Pezizales</taxon>
        <taxon>Pyronemataceae</taxon>
        <taxon>Sphaerosporella</taxon>
    </lineage>
</organism>
<dbReference type="InterPro" id="IPR019437">
    <property type="entry name" value="TPP1/Est3"/>
</dbReference>
<sequence length="1221" mass="133330">MTELIKPWIVGRLQAAFEGRPSDIVTTSSGEVAVSNPKKPFVQLLQVLTLDPTVTAIVSDKDVKIEAEFTKSAIAALQKQLPKKLLTAYGHATFHLLRYKLVFEGSSTVLYNEGETFAQQLVARTAAREDKNVDLSMSRARSTLRLIVEDVKYTSGDANPIVGKPRSASRHQDIRTILQRIPVKELRFPALPASRLMTLSNEESIRQSPDSPARSSSPFFATQAKPRSYRCSDDDGDDAGVVLRQGGERQGAAISKSRPPAPSVSKQDKRKSKKEKRADNYVDLEFPGTTSPTFTVRSLANAAVAAGTPTSSPPIGHQIDPQASKPIPAVGLVAGWSDMTEMNMEVTRVPKDQRKKLEKSGSWWPPTGSQCASGYDQIPKVQLVPNSRPPRVRTVAVEEPTLPGSPPQSEKPSEEQYESDATEYFPWSASSPITQPPRDLNMPPPSSFDMPSSPIQTQKSLCPQHASQLSVQPAASKENDEEIPEVAKGVDTNPANDKSYPEAKPELDSDFEVSTQVMKEMLQSGAKDRSPTPEEPEIDQPQMSFDASGSATSVDGAKEADKISKVRTTSRKSSGSASVSGEERRTSKRVTKSATQVSESSSSLSARGEGPRSQRVTRASNGISKSAQTPSTQEQKKTQKKGEQENRSARKRAARKSTRSPRNKENSEPPPPARRSPSEEPPFPVKNPHGVTPVDKYGTLGAQQVLKWKEEQSRRRNREKLKQRLSGQYIFVSDNEQDDEDWMKGEEADEDTQDADMKEPPPPEAASQPVAAAPTVVISRRPAYNADDDEDDFLSAPAVPLGQKPASAAGALQKTSNAVILNAVTAPPPSTAPSLGPVVQVKETPARRAASVSGSPAAVKICFDGARGPGGEDRIPATHEPPPESSMESRDEVLDGQPASSMPNDSSMESQDTIPDRQPTSFVVFSQKSSTTDDSEVKSPGIKTQVTIAAAAATAAAAPNKDTNTRIEVPRTQSPTKKVLKSASFGTQELRSEVDVPRVLEEQYRNFLSRNVVRPWSTTVSSVPESSPPAQPTATTKKRPSTSSQALPLPQALKKAKTADSALSDTDSDVIEAYAPPPLEANAGVLYVPKAKQPDTKGQGKQKKKEKQPEMYGGLRPRVLAGEDHLTPAQKQELDRRRREFLGTDQPPLKPYISTDTVVTSAFTRLERERQRQLERQREEERNKSKDKWWLEDDTPMKKFVRQFQGLKALRKEMGLLDEEA</sequence>
<proteinExistence type="predicted"/>